<organism evidence="3 4">
    <name type="scientific">Phaeodactylum tricornutum (strain CCAP 1055/1)</name>
    <dbReference type="NCBI Taxonomy" id="556484"/>
    <lineage>
        <taxon>Eukaryota</taxon>
        <taxon>Sar</taxon>
        <taxon>Stramenopiles</taxon>
        <taxon>Ochrophyta</taxon>
        <taxon>Bacillariophyta</taxon>
        <taxon>Bacillariophyceae</taxon>
        <taxon>Bacillariophycidae</taxon>
        <taxon>Naviculales</taxon>
        <taxon>Phaeodactylaceae</taxon>
        <taxon>Phaeodactylum</taxon>
    </lineage>
</organism>
<dbReference type="KEGG" id="pti:PHATRDRAFT_48048"/>
<dbReference type="RefSeq" id="XP_002182464.1">
    <property type="nucleotide sequence ID" value="XM_002182428.1"/>
</dbReference>
<dbReference type="HOGENOM" id="CLU_224479_0_0_1"/>
<dbReference type="eggNOG" id="ENOG502QU3D">
    <property type="taxonomic scope" value="Eukaryota"/>
</dbReference>
<dbReference type="OrthoDB" id="39934at2759"/>
<keyword evidence="2" id="KW-0812">Transmembrane</keyword>
<keyword evidence="2" id="KW-1133">Transmembrane helix</keyword>
<feature type="region of interest" description="Disordered" evidence="1">
    <location>
        <begin position="70"/>
        <end position="93"/>
    </location>
</feature>
<dbReference type="Proteomes" id="UP000000759">
    <property type="component" value="Chromosome 16"/>
</dbReference>
<dbReference type="GeneID" id="7203409"/>
<dbReference type="EMBL" id="CM000618">
    <property type="protein sequence ID" value="EEC45751.1"/>
    <property type="molecule type" value="Genomic_DNA"/>
</dbReference>
<evidence type="ECO:0000313" key="3">
    <source>
        <dbReference type="EMBL" id="EEC45751.1"/>
    </source>
</evidence>
<feature type="transmembrane region" description="Helical" evidence="2">
    <location>
        <begin position="2013"/>
        <end position="2037"/>
    </location>
</feature>
<gene>
    <name evidence="3" type="ORF">PHATRDRAFT_48048</name>
</gene>
<dbReference type="PaxDb" id="2850-Phatr48048"/>
<reference evidence="4" key="2">
    <citation type="submission" date="2008-08" db="EMBL/GenBank/DDBJ databases">
        <authorList>
            <consortium name="Diatom Consortium"/>
            <person name="Grigoriev I."/>
            <person name="Grimwood J."/>
            <person name="Kuo A."/>
            <person name="Otillar R.P."/>
            <person name="Salamov A."/>
            <person name="Detter J.C."/>
            <person name="Lindquist E."/>
            <person name="Shapiro H."/>
            <person name="Lucas S."/>
            <person name="Glavina del Rio T."/>
            <person name="Pitluck S."/>
            <person name="Rokhsar D."/>
            <person name="Bowler C."/>
        </authorList>
    </citation>
    <scope>GENOME REANNOTATION</scope>
    <source>
        <strain evidence="4">CCAP 1055/1</strain>
    </source>
</reference>
<feature type="transmembrane region" description="Helical" evidence="2">
    <location>
        <begin position="2101"/>
        <end position="2123"/>
    </location>
</feature>
<sequence length="2255" mass="253815">MSGTPDHPHDPADVAIQQGETNKLSLSNPTSPMSMDDEQPFPHTPIEDSDQSRSSAAIFVSRVSQPLVTLPPSSRHLARTAGSSKRHEGGENPVWLAQPPSVSSISHRNICDFGNKGFDSDRGWYLRESCLLSMEVGSQRQVVSTPCRRDCNGQIMPVAVQSPLISRDESFFRDRKKVLQDAMSERSKYDIQLNNEVGALGGAWRGIVRRFMLWAFDNVNALQLSRALQLQLPFQTGYESYLTSQVIEALDRGDPSEVADVLSAAFLNRNVSRVMVQNLGPRYDLLWHWSTAITWNRAFDAWGQFPLVGITGFPATENFPSTRNHALASIFRVLLGQGNWITRVVTQGREGILTDNPNNKAQNLAPESNGFELANRNQYGTYFGRVKTNEFRYAHRLPTDESIVRTFVASPMATMSNNGVVHVLRMLDKHWHNMLSQEWGNFAHQRMEQLDPFETLRFHMPLVLVTLSNLRGRNAWDAEVLGPAVRKLQALKPGLDTAAAWKLAKELVDDVAVTVSGGVASVFVPLRSWLKAIRESLDRLERKAGEVLKIVSSVEMGIRLGHDLVTQVSWKVPSDSVLKAAILNHIRGKDKQAVIANDQDAADAPDANAVDSWRIRSALQKTTPRDMRTLIELVKGNLEHMKAAQLLIGRVKTLLQRELRRGYLNQAIRDLSKGPYINGPLMRDEWYWLEEEHGQGLHIYIGKIPDSGLHQFIHVDSGNDKTISLSNGKVLARAYIPVPESISRAQKAFMTIELEYGKTFKYSAFMEFSMLRIALQRLVVVSQMNCEELDNARLNVLREIQRSKQTVLGPEDLTPGNTYYTFDESKRQYIPFLCEPTNSVSTQSKRAKYVRAPPQSVLVVGGGPTGLLTTIHCAEACLATGGAMKLQEARDAFAQGGSTFERAQVVRLDARWISMLRYHLGTIFEDVYIPASGETDAQLGNTLPTQGFVEITIKDLESSLHTEASRLWSRGIIFVHTDSKARYDATSNSMIKQGKNLKDGDVVLRPVDSHGKDSSHFHSWKVSEVRYTKVLGIEDLKVGEEYGVWIHQEQKVLPYTLVAVDLDTELYTFRSHSKDKSKLCVNAKNLPSIYPPGTTTKAHAGVREVVFEGLGNRQEGELPKQTVPFDPIENVNFTLDLGNTHVVEAIGKQYPSDVHIGVTTKEPYGVCCMQGLKVSMGMHNFGEKRWGTGILDDIRSQNDQNTRIIGDFTKMVRVVPIVEHMYQTISKDKDWRMHFSNVIKESGFPEVADLQPVLPELVEGCRLLSQASLNFRRKTLQTRFFETGDNYYLGMEFPREYDAWKNALSFSLVKKLSATGINSRAVERLRSFLMHHIDRLWYNGCLETIRTGDVYNPGARERVPRLYLINSYMEMSLSALPIGESFRLVSDPQSKYEVLAISSSTILVRNVEGYLSKFKKSTKVLREGNLTRGPDGNQESKVALATFDVGHYVNHRTMRLLNKDQGYVFAFIGDEQATPHFMRYSGLTGACINAMSFNNFITDAGRGVSFEERLQQYSEETDWSNGEVVQRGTGANYGDDGFLRPGFSYRDGVAFLYSKIVEFGEMGKDVNNLLTRDWMVKLTASLVPRGMELNRVFLEGLQRHWKAAVFDKLMASVKSDIPVDEKGANVVDALRSSSSTLVEKNAASPVYWDELTTSLQVDTATRDVLSTRHFPVAKRLCEIINELIDFASKAYVYNERISSELSNQPKSVDSLIDDFSVEAQNFANSLTQSAAFAAGVLAFRLVGSNVANTFSAVFAGLNILIAFGTMTNVSRYKIRNEEWRVFFADQKFSGVKCAVFALLSKDDQDSTPLEQNPFIDILEKRVKLFREAAGYYGYSDPTEFDEAYQQLKSRANDASELQKFRDLLVTDLLVDTYHVNSYVQEKLVDVFRVLDEMIFLLDSRKSKSASKAKQLFDQLLAYDSVLEDSLQRGPVRFGFIKQRKFLHWNLIAAVRYLGKVLCCIPRSCQSDRALFQSGTLGIVRSLQSLSKEQDSKVLRRESRDFETLLWATRESEIASLIFLSGFFVFFASVLFSVARIFNIDSLENAAFWANAVSSFGAVLAAFHLVRKFSILFGLWVTLWLKTSSTEGMDHINIRRIRDVTSIQALLTLTRLAAASGAAVALPWSVIENAFPSVITLDEDYPFWLASGAVCAAILATVFFFVVEYVVRYNLSPQLGPFVSELFRDEIETMFNDLAQRQNDIDTKVVQDRENWEYVAREFLHKYRFDTVFAADRFGTIFQYIQAGMEGSSDSKIEND</sequence>
<name>B7G5T7_PHATC</name>
<feature type="compositionally biased region" description="Polar residues" evidence="1">
    <location>
        <begin position="18"/>
        <end position="33"/>
    </location>
</feature>
<evidence type="ECO:0000256" key="2">
    <source>
        <dbReference type="SAM" id="Phobius"/>
    </source>
</evidence>
<evidence type="ECO:0000256" key="1">
    <source>
        <dbReference type="SAM" id="MobiDB-lite"/>
    </source>
</evidence>
<feature type="transmembrane region" description="Helical" evidence="2">
    <location>
        <begin position="1750"/>
        <end position="1770"/>
    </location>
</feature>
<accession>B7G5T7</accession>
<feature type="compositionally biased region" description="Basic and acidic residues" evidence="1">
    <location>
        <begin position="1"/>
        <end position="12"/>
    </location>
</feature>
<feature type="transmembrane region" description="Helical" evidence="2">
    <location>
        <begin position="2143"/>
        <end position="2166"/>
    </location>
</feature>
<protein>
    <submittedName>
        <fullName evidence="3">Uncharacterized protein</fullName>
    </submittedName>
</protein>
<feature type="region of interest" description="Disordered" evidence="1">
    <location>
        <begin position="1"/>
        <end position="54"/>
    </location>
</feature>
<evidence type="ECO:0000313" key="4">
    <source>
        <dbReference type="Proteomes" id="UP000000759"/>
    </source>
</evidence>
<keyword evidence="2" id="KW-0472">Membrane</keyword>
<reference evidence="3 4" key="1">
    <citation type="journal article" date="2008" name="Nature">
        <title>The Phaeodactylum genome reveals the evolutionary history of diatom genomes.</title>
        <authorList>
            <person name="Bowler C."/>
            <person name="Allen A.E."/>
            <person name="Badger J.H."/>
            <person name="Grimwood J."/>
            <person name="Jabbari K."/>
            <person name="Kuo A."/>
            <person name="Maheswari U."/>
            <person name="Martens C."/>
            <person name="Maumus F."/>
            <person name="Otillar R.P."/>
            <person name="Rayko E."/>
            <person name="Salamov A."/>
            <person name="Vandepoele K."/>
            <person name="Beszteri B."/>
            <person name="Gruber A."/>
            <person name="Heijde M."/>
            <person name="Katinka M."/>
            <person name="Mock T."/>
            <person name="Valentin K."/>
            <person name="Verret F."/>
            <person name="Berges J.A."/>
            <person name="Brownlee C."/>
            <person name="Cadoret J.P."/>
            <person name="Chiovitti A."/>
            <person name="Choi C.J."/>
            <person name="Coesel S."/>
            <person name="De Martino A."/>
            <person name="Detter J.C."/>
            <person name="Durkin C."/>
            <person name="Falciatore A."/>
            <person name="Fournet J."/>
            <person name="Haruta M."/>
            <person name="Huysman M.J."/>
            <person name="Jenkins B.D."/>
            <person name="Jiroutova K."/>
            <person name="Jorgensen R.E."/>
            <person name="Joubert Y."/>
            <person name="Kaplan A."/>
            <person name="Kroger N."/>
            <person name="Kroth P.G."/>
            <person name="La Roche J."/>
            <person name="Lindquist E."/>
            <person name="Lommer M."/>
            <person name="Martin-Jezequel V."/>
            <person name="Lopez P.J."/>
            <person name="Lucas S."/>
            <person name="Mangogna M."/>
            <person name="McGinnis K."/>
            <person name="Medlin L.K."/>
            <person name="Montsant A."/>
            <person name="Oudot-Le Secq M.P."/>
            <person name="Napoli C."/>
            <person name="Obornik M."/>
            <person name="Parker M.S."/>
            <person name="Petit J.L."/>
            <person name="Porcel B.M."/>
            <person name="Poulsen N."/>
            <person name="Robison M."/>
            <person name="Rychlewski L."/>
            <person name="Rynearson T.A."/>
            <person name="Schmutz J."/>
            <person name="Shapiro H."/>
            <person name="Siaut M."/>
            <person name="Stanley M."/>
            <person name="Sussman M.R."/>
            <person name="Taylor A.R."/>
            <person name="Vardi A."/>
            <person name="von Dassow P."/>
            <person name="Vyverman W."/>
            <person name="Willis A."/>
            <person name="Wyrwicz L.S."/>
            <person name="Rokhsar D.S."/>
            <person name="Weissenbach J."/>
            <person name="Armbrust E.V."/>
            <person name="Green B.R."/>
            <person name="Van de Peer Y."/>
            <person name="Grigoriev I.V."/>
        </authorList>
    </citation>
    <scope>NUCLEOTIDE SEQUENCE [LARGE SCALE GENOMIC DNA]</scope>
    <source>
        <strain evidence="3 4">CCAP 1055/1</strain>
    </source>
</reference>
<dbReference type="InParanoid" id="B7G5T7"/>
<proteinExistence type="predicted"/>
<keyword evidence="4" id="KW-1185">Reference proteome</keyword>